<dbReference type="SUPFAM" id="SSF51735">
    <property type="entry name" value="NAD(P)-binding Rossmann-fold domains"/>
    <property type="match status" value="1"/>
</dbReference>
<dbReference type="InterPro" id="IPR000683">
    <property type="entry name" value="Gfo/Idh/MocA-like_OxRdtase_N"/>
</dbReference>
<gene>
    <name evidence="5" type="ORF">ACMU_14450</name>
</gene>
<accession>A0A037ZFQ6</accession>
<sequence>MTAHNWGILGTGNIAGSMAAALPHVPGACRAAVASRTIGKAEGFARAWGFDRAYGSYDDLLQDPDIDIIYVATPNALHKGNIFAVLDAGKHVLCEKPMTLSPQDSAACFEMARQRGRVLMEALWSAFVPAMQKAIDLVRSGAIGTPRHLMANFVSHRDPATTPILFDPDLGGGARKDLGIYPIAAALLLAGPVRYAQSHSVMGPSGVDEMTGWTLEHDNGALSLLSCGFRADLPVAVRCMGSEGSLQIPDNFHHASSVILDGAEGQVTFDLPYIGNGYAHEAIAFQACLDGAKTAWPEGHTIASAELLHARSV</sequence>
<dbReference type="Gene3D" id="3.40.50.720">
    <property type="entry name" value="NAD(P)-binding Rossmann-like Domain"/>
    <property type="match status" value="1"/>
</dbReference>
<dbReference type="GO" id="GO:0000166">
    <property type="term" value="F:nucleotide binding"/>
    <property type="evidence" value="ECO:0007669"/>
    <property type="project" value="InterPro"/>
</dbReference>
<dbReference type="RefSeq" id="WP_051588316.1">
    <property type="nucleotide sequence ID" value="NZ_JFKE01000005.1"/>
</dbReference>
<name>A0A037ZFQ6_9RHOB</name>
<evidence type="ECO:0000259" key="4">
    <source>
        <dbReference type="Pfam" id="PF22725"/>
    </source>
</evidence>
<dbReference type="OrthoDB" id="9792935at2"/>
<evidence type="ECO:0000256" key="1">
    <source>
        <dbReference type="ARBA" id="ARBA00010928"/>
    </source>
</evidence>
<evidence type="ECO:0000313" key="6">
    <source>
        <dbReference type="Proteomes" id="UP000026249"/>
    </source>
</evidence>
<dbReference type="AlphaFoldDB" id="A0A037ZFQ6"/>
<evidence type="ECO:0000256" key="2">
    <source>
        <dbReference type="ARBA" id="ARBA00023002"/>
    </source>
</evidence>
<dbReference type="PANTHER" id="PTHR22604">
    <property type="entry name" value="OXIDOREDUCTASES"/>
    <property type="match status" value="1"/>
</dbReference>
<reference evidence="5 6" key="1">
    <citation type="submission" date="2014-03" db="EMBL/GenBank/DDBJ databases">
        <title>Draft Genome Sequence of Actibacterium mucosum KCTC 23349, a Marine Alphaproteobacterium with Complex Ionic Requirements Isolated from Mediterranean Seawater at Malvarrosa Beach, Valencia, Spain.</title>
        <authorList>
            <person name="Arahal D.R."/>
            <person name="Shao Z."/>
            <person name="Lai Q."/>
            <person name="Pujalte M.J."/>
        </authorList>
    </citation>
    <scope>NUCLEOTIDE SEQUENCE [LARGE SCALE GENOMIC DNA]</scope>
    <source>
        <strain evidence="5 6">KCTC 23349</strain>
    </source>
</reference>
<dbReference type="Gene3D" id="3.30.360.10">
    <property type="entry name" value="Dihydrodipicolinate Reductase, domain 2"/>
    <property type="match status" value="1"/>
</dbReference>
<dbReference type="PANTHER" id="PTHR22604:SF105">
    <property type="entry name" value="TRANS-1,2-DIHYDROBENZENE-1,2-DIOL DEHYDROGENASE"/>
    <property type="match status" value="1"/>
</dbReference>
<dbReference type="InterPro" id="IPR050984">
    <property type="entry name" value="Gfo/Idh/MocA_domain"/>
</dbReference>
<proteinExistence type="inferred from homology"/>
<dbReference type="STRING" id="1454373.ACMU_14450"/>
<dbReference type="SUPFAM" id="SSF55347">
    <property type="entry name" value="Glyceraldehyde-3-phosphate dehydrogenase-like, C-terminal domain"/>
    <property type="match status" value="1"/>
</dbReference>
<feature type="domain" description="Gfo/Idh/MocA-like oxidoreductase N-terminal" evidence="3">
    <location>
        <begin position="5"/>
        <end position="121"/>
    </location>
</feature>
<comment type="caution">
    <text evidence="5">The sequence shown here is derived from an EMBL/GenBank/DDBJ whole genome shotgun (WGS) entry which is preliminary data.</text>
</comment>
<feature type="domain" description="GFO/IDH/MocA-like oxidoreductase" evidence="4">
    <location>
        <begin position="132"/>
        <end position="246"/>
    </location>
</feature>
<evidence type="ECO:0000259" key="3">
    <source>
        <dbReference type="Pfam" id="PF01408"/>
    </source>
</evidence>
<dbReference type="EMBL" id="JFKE01000005">
    <property type="protein sequence ID" value="KAJ54958.1"/>
    <property type="molecule type" value="Genomic_DNA"/>
</dbReference>
<comment type="similarity">
    <text evidence="1">Belongs to the Gfo/Idh/MocA family.</text>
</comment>
<dbReference type="Proteomes" id="UP000026249">
    <property type="component" value="Unassembled WGS sequence"/>
</dbReference>
<protein>
    <submittedName>
        <fullName evidence="5">Uncharacterized protein</fullName>
    </submittedName>
</protein>
<keyword evidence="2" id="KW-0560">Oxidoreductase</keyword>
<dbReference type="Pfam" id="PF22725">
    <property type="entry name" value="GFO_IDH_MocA_C3"/>
    <property type="match status" value="1"/>
</dbReference>
<dbReference type="InterPro" id="IPR036291">
    <property type="entry name" value="NAD(P)-bd_dom_sf"/>
</dbReference>
<organism evidence="5 6">
    <name type="scientific">Actibacterium mucosum KCTC 23349</name>
    <dbReference type="NCBI Taxonomy" id="1454373"/>
    <lineage>
        <taxon>Bacteria</taxon>
        <taxon>Pseudomonadati</taxon>
        <taxon>Pseudomonadota</taxon>
        <taxon>Alphaproteobacteria</taxon>
        <taxon>Rhodobacterales</taxon>
        <taxon>Roseobacteraceae</taxon>
        <taxon>Actibacterium</taxon>
    </lineage>
</organism>
<evidence type="ECO:0000313" key="5">
    <source>
        <dbReference type="EMBL" id="KAJ54958.1"/>
    </source>
</evidence>
<dbReference type="GO" id="GO:0016491">
    <property type="term" value="F:oxidoreductase activity"/>
    <property type="evidence" value="ECO:0007669"/>
    <property type="project" value="UniProtKB-KW"/>
</dbReference>
<keyword evidence="6" id="KW-1185">Reference proteome</keyword>
<dbReference type="Pfam" id="PF01408">
    <property type="entry name" value="GFO_IDH_MocA"/>
    <property type="match status" value="1"/>
</dbReference>
<dbReference type="InterPro" id="IPR055170">
    <property type="entry name" value="GFO_IDH_MocA-like_dom"/>
</dbReference>